<protein>
    <submittedName>
        <fullName evidence="1">Uncharacterized protein</fullName>
    </submittedName>
</protein>
<evidence type="ECO:0000313" key="1">
    <source>
        <dbReference type="EMBL" id="CAD8190625.1"/>
    </source>
</evidence>
<comment type="caution">
    <text evidence="1">The sequence shown here is derived from an EMBL/GenBank/DDBJ whole genome shotgun (WGS) entry which is preliminary data.</text>
</comment>
<dbReference type="EMBL" id="CAJJDP010000097">
    <property type="protein sequence ID" value="CAD8190625.1"/>
    <property type="molecule type" value="Genomic_DNA"/>
</dbReference>
<dbReference type="AlphaFoldDB" id="A0A8S1WQG6"/>
<name>A0A8S1WQG6_PAROT</name>
<proteinExistence type="predicted"/>
<sequence>MKIANQPKILLHVEALAKTQQNLGGSQYAFTNRACISQILFCTTCIFELNKWKGIQRRYGLQTL</sequence>
<gene>
    <name evidence="1" type="ORF">POCTA_138.1.T0980010</name>
</gene>
<reference evidence="1" key="1">
    <citation type="submission" date="2021-01" db="EMBL/GenBank/DDBJ databases">
        <authorList>
            <consortium name="Genoscope - CEA"/>
            <person name="William W."/>
        </authorList>
    </citation>
    <scope>NUCLEOTIDE SEQUENCE</scope>
</reference>
<dbReference type="Proteomes" id="UP000683925">
    <property type="component" value="Unassembled WGS sequence"/>
</dbReference>
<accession>A0A8S1WQG6</accession>
<evidence type="ECO:0000313" key="2">
    <source>
        <dbReference type="Proteomes" id="UP000683925"/>
    </source>
</evidence>
<organism evidence="1 2">
    <name type="scientific">Paramecium octaurelia</name>
    <dbReference type="NCBI Taxonomy" id="43137"/>
    <lineage>
        <taxon>Eukaryota</taxon>
        <taxon>Sar</taxon>
        <taxon>Alveolata</taxon>
        <taxon>Ciliophora</taxon>
        <taxon>Intramacronucleata</taxon>
        <taxon>Oligohymenophorea</taxon>
        <taxon>Peniculida</taxon>
        <taxon>Parameciidae</taxon>
        <taxon>Paramecium</taxon>
    </lineage>
</organism>
<keyword evidence="2" id="KW-1185">Reference proteome</keyword>